<proteinExistence type="predicted"/>
<name>A0A0L0FBN5_9EUKA</name>
<keyword evidence="2" id="KW-1185">Reference proteome</keyword>
<gene>
    <name evidence="1" type="ORF">SARC_13309</name>
</gene>
<protein>
    <submittedName>
        <fullName evidence="1">Uncharacterized protein</fullName>
    </submittedName>
</protein>
<sequence>MLIPYREVMTVDDQMSEANEGTYTNSNHVRLVIKDLRSRNTSRSLLFSECDVACAMPPPIDSVVDNLLSNSIE</sequence>
<dbReference type="EMBL" id="KQ244721">
    <property type="protein sequence ID" value="KNC74134.1"/>
    <property type="molecule type" value="Genomic_DNA"/>
</dbReference>
<dbReference type="Proteomes" id="UP000054560">
    <property type="component" value="Unassembled WGS sequence"/>
</dbReference>
<dbReference type="RefSeq" id="XP_014148036.1">
    <property type="nucleotide sequence ID" value="XM_014292561.1"/>
</dbReference>
<reference evidence="1 2" key="1">
    <citation type="submission" date="2011-02" db="EMBL/GenBank/DDBJ databases">
        <title>The Genome Sequence of Sphaeroforma arctica JP610.</title>
        <authorList>
            <consortium name="The Broad Institute Genome Sequencing Platform"/>
            <person name="Russ C."/>
            <person name="Cuomo C."/>
            <person name="Young S.K."/>
            <person name="Zeng Q."/>
            <person name="Gargeya S."/>
            <person name="Alvarado L."/>
            <person name="Berlin A."/>
            <person name="Chapman S.B."/>
            <person name="Chen Z."/>
            <person name="Freedman E."/>
            <person name="Gellesch M."/>
            <person name="Goldberg J."/>
            <person name="Griggs A."/>
            <person name="Gujja S."/>
            <person name="Heilman E."/>
            <person name="Heiman D."/>
            <person name="Howarth C."/>
            <person name="Mehta T."/>
            <person name="Neiman D."/>
            <person name="Pearson M."/>
            <person name="Roberts A."/>
            <person name="Saif S."/>
            <person name="Shea T."/>
            <person name="Shenoy N."/>
            <person name="Sisk P."/>
            <person name="Stolte C."/>
            <person name="Sykes S."/>
            <person name="White J."/>
            <person name="Yandava C."/>
            <person name="Burger G."/>
            <person name="Gray M.W."/>
            <person name="Holland P.W.H."/>
            <person name="King N."/>
            <person name="Lang F.B.F."/>
            <person name="Roger A.J."/>
            <person name="Ruiz-Trillo I."/>
            <person name="Haas B."/>
            <person name="Nusbaum C."/>
            <person name="Birren B."/>
        </authorList>
    </citation>
    <scope>NUCLEOTIDE SEQUENCE [LARGE SCALE GENOMIC DNA]</scope>
    <source>
        <strain evidence="1 2">JP610</strain>
    </source>
</reference>
<dbReference type="AlphaFoldDB" id="A0A0L0FBN5"/>
<organism evidence="1 2">
    <name type="scientific">Sphaeroforma arctica JP610</name>
    <dbReference type="NCBI Taxonomy" id="667725"/>
    <lineage>
        <taxon>Eukaryota</taxon>
        <taxon>Ichthyosporea</taxon>
        <taxon>Ichthyophonida</taxon>
        <taxon>Sphaeroforma</taxon>
    </lineage>
</organism>
<dbReference type="GeneID" id="25913813"/>
<evidence type="ECO:0000313" key="2">
    <source>
        <dbReference type="Proteomes" id="UP000054560"/>
    </source>
</evidence>
<accession>A0A0L0FBN5</accession>
<evidence type="ECO:0000313" key="1">
    <source>
        <dbReference type="EMBL" id="KNC74134.1"/>
    </source>
</evidence>
<feature type="non-terminal residue" evidence="1">
    <location>
        <position position="73"/>
    </location>
</feature>